<name>A0A0C1DGZ3_9SPHI</name>
<evidence type="ECO:0000313" key="2">
    <source>
        <dbReference type="Proteomes" id="UP000031246"/>
    </source>
</evidence>
<organism evidence="1 2">
    <name type="scientific">Pedobacter kyungheensis</name>
    <dbReference type="NCBI Taxonomy" id="1069985"/>
    <lineage>
        <taxon>Bacteria</taxon>
        <taxon>Pseudomonadati</taxon>
        <taxon>Bacteroidota</taxon>
        <taxon>Sphingobacteriia</taxon>
        <taxon>Sphingobacteriales</taxon>
        <taxon>Sphingobacteriaceae</taxon>
        <taxon>Pedobacter</taxon>
    </lineage>
</organism>
<gene>
    <name evidence="1" type="ORF">OC25_00415</name>
</gene>
<dbReference type="AlphaFoldDB" id="A0A0C1DGZ3"/>
<keyword evidence="2" id="KW-1185">Reference proteome</keyword>
<evidence type="ECO:0000313" key="1">
    <source>
        <dbReference type="EMBL" id="KIA96911.1"/>
    </source>
</evidence>
<dbReference type="Proteomes" id="UP000031246">
    <property type="component" value="Unassembled WGS sequence"/>
</dbReference>
<accession>A0A0C1DGZ3</accession>
<proteinExistence type="predicted"/>
<dbReference type="RefSeq" id="WP_039470573.1">
    <property type="nucleotide sequence ID" value="NZ_JSYN01000001.1"/>
</dbReference>
<dbReference type="OrthoDB" id="797119at2"/>
<sequence length="339" mass="39985">MKHIIYFVLFFFSAQVHGQQLSTIHVILQNADKLNIEKRRFFNQPDYEKTGTPSNSQLAFQLNRGYNLPNFANFKAQKIDEKNYIISIRSDQPEMIYLNYQPVYVEPGDNATVTYSVILKTFDQLIDTVIAEGSKKGNYEFAKYITKASTKIKFPDITANQYKDKVALFYHDLKDYYHTLNAVYDHDPRFKTCSKELIDYLKRRNLEAFFFSLIFSEKKLKAESNMPGVKLLGDSLEKDFRKAQFKASDTLLNFTMENLFKKYFERTVTDKFGNLAHEDNYRAFYDYVKNFENKFVREYFLMLLIANYADKVKKYNPELITNIKNEIANVQILNALRKK</sequence>
<comment type="caution">
    <text evidence="1">The sequence shown here is derived from an EMBL/GenBank/DDBJ whole genome shotgun (WGS) entry which is preliminary data.</text>
</comment>
<protein>
    <submittedName>
        <fullName evidence="1">Uncharacterized protein</fullName>
    </submittedName>
</protein>
<reference evidence="1 2" key="1">
    <citation type="submission" date="2014-10" db="EMBL/GenBank/DDBJ databases">
        <title>Pedobacter Kyungheensis.</title>
        <authorList>
            <person name="Anderson B.M."/>
            <person name="Newman J.D."/>
        </authorList>
    </citation>
    <scope>NUCLEOTIDE SEQUENCE [LARGE SCALE GENOMIC DNA]</scope>
    <source>
        <strain evidence="1 2">KACC 16221</strain>
    </source>
</reference>
<dbReference type="EMBL" id="JSYN01000001">
    <property type="protein sequence ID" value="KIA96911.1"/>
    <property type="molecule type" value="Genomic_DNA"/>
</dbReference>